<reference evidence="7" key="1">
    <citation type="submission" date="2019-05" db="EMBL/GenBank/DDBJ databases">
        <authorList>
            <person name="Lianzixin W."/>
        </authorList>
    </citation>
    <scope>NUCLEOTIDE SEQUENCE</scope>
    <source>
        <strain evidence="7">EC11</strain>
    </source>
</reference>
<evidence type="ECO:0000256" key="1">
    <source>
        <dbReference type="ARBA" id="ARBA00001933"/>
    </source>
</evidence>
<keyword evidence="4 6" id="KW-0663">Pyridoxal phosphate</keyword>
<dbReference type="InterPro" id="IPR051151">
    <property type="entry name" value="Group_II_Decarboxylase"/>
</dbReference>
<sequence>MKNKDENQILLQQEENLNEQRKSYWTPKSITFEDVQLSDNGISPDQRKRALNQLSEYVKDSQENFLGYQATQRMDFSEFSKYLDVSINNLGDSFSSPKWDSNQVPPDGYFRMNDKWIERAVLDYYAKLWNAKSPRLVEEDKEEGWLETYWGYILTMGSTEGNLLAMRNGRDYLNGTLLQYDPKPQTNTNNTFVNKSLEEVGYVQAVQDETNLNALTPVLFYSEATHYSIKKLAQVLQIKTFAQIAIERGFENPFTEDRKWPNTIPIDKTGAIKVDELVKYATFFIQKGFPILVNFNYGTTWTGAYDDVGEAVAKLKPVLDRFGMFDRKIRIRGKEYERNGFWYHVDGALGAAFVPFIKNDVEDGDEISKEFPDFDFKLHVHSISTSGHKWVGMPWPCGIYMTKNKYLISNDVPDYVGSLDSTLAGSRNGFSALLMWDYLSKRSKDDLKAEVLNALKTVEYTKGELEKIYPRKVLHVPGSLVVIFPKPTKIDIIKKYSLASSGNFSHIFIMRHVTEEMIDNLIIDLKKNLLKEEPLLTSKTDNDTVDHSFGW</sequence>
<dbReference type="SUPFAM" id="SSF53383">
    <property type="entry name" value="PLP-dependent transferases"/>
    <property type="match status" value="1"/>
</dbReference>
<dbReference type="RefSeq" id="WP_140959059.1">
    <property type="nucleotide sequence ID" value="NZ_VEVQ02000001.1"/>
</dbReference>
<keyword evidence="3" id="KW-0210">Decarboxylase</keyword>
<dbReference type="Gene3D" id="3.40.640.10">
    <property type="entry name" value="Type I PLP-dependent aspartate aminotransferase-like (Major domain)"/>
    <property type="match status" value="1"/>
</dbReference>
<evidence type="ECO:0000256" key="5">
    <source>
        <dbReference type="ARBA" id="ARBA00023239"/>
    </source>
</evidence>
<evidence type="ECO:0000313" key="7">
    <source>
        <dbReference type="EMBL" id="NHN24217.1"/>
    </source>
</evidence>
<dbReference type="PANTHER" id="PTHR46101:SF18">
    <property type="entry name" value="HISTIDINE DECARBOXYLASE"/>
    <property type="match status" value="1"/>
</dbReference>
<evidence type="ECO:0000313" key="8">
    <source>
        <dbReference type="Proteomes" id="UP000817854"/>
    </source>
</evidence>
<protein>
    <submittedName>
        <fullName evidence="7">Histidine decarboxylase</fullName>
    </submittedName>
</protein>
<reference evidence="7" key="2">
    <citation type="submission" date="2020-02" db="EMBL/GenBank/DDBJ databases">
        <title>Flavobacterium profundi sp. nov., isolated from a deep-sea seamount.</title>
        <authorList>
            <person name="Zhang D.-C."/>
        </authorList>
    </citation>
    <scope>NUCLEOTIDE SEQUENCE</scope>
    <source>
        <strain evidence="7">EC11</strain>
    </source>
</reference>
<dbReference type="InterPro" id="IPR021115">
    <property type="entry name" value="Pyridoxal-P_BS"/>
</dbReference>
<gene>
    <name evidence="7" type="ORF">FIA58_000880</name>
</gene>
<comment type="similarity">
    <text evidence="2 6">Belongs to the group II decarboxylase family.</text>
</comment>
<keyword evidence="8" id="KW-1185">Reference proteome</keyword>
<dbReference type="PANTHER" id="PTHR46101">
    <property type="match status" value="1"/>
</dbReference>
<dbReference type="InterPro" id="IPR015421">
    <property type="entry name" value="PyrdxlP-dep_Trfase_major"/>
</dbReference>
<dbReference type="EMBL" id="VEVQ02000001">
    <property type="protein sequence ID" value="NHN24217.1"/>
    <property type="molecule type" value="Genomic_DNA"/>
</dbReference>
<comment type="caution">
    <text evidence="7">The sequence shown here is derived from an EMBL/GenBank/DDBJ whole genome shotgun (WGS) entry which is preliminary data.</text>
</comment>
<evidence type="ECO:0000256" key="3">
    <source>
        <dbReference type="ARBA" id="ARBA00022793"/>
    </source>
</evidence>
<organism evidence="7 8">
    <name type="scientific">Flavobacterium jejuense</name>
    <dbReference type="NCBI Taxonomy" id="1544455"/>
    <lineage>
        <taxon>Bacteria</taxon>
        <taxon>Pseudomonadati</taxon>
        <taxon>Bacteroidota</taxon>
        <taxon>Flavobacteriia</taxon>
        <taxon>Flavobacteriales</taxon>
        <taxon>Flavobacteriaceae</taxon>
        <taxon>Flavobacterium</taxon>
    </lineage>
</organism>
<keyword evidence="5 6" id="KW-0456">Lyase</keyword>
<accession>A0ABX0IK63</accession>
<dbReference type="Pfam" id="PF00282">
    <property type="entry name" value="Pyridoxal_deC"/>
    <property type="match status" value="1"/>
</dbReference>
<comment type="cofactor">
    <cofactor evidence="1 6">
        <name>pyridoxal 5'-phosphate</name>
        <dbReference type="ChEBI" id="CHEBI:597326"/>
    </cofactor>
</comment>
<dbReference type="Proteomes" id="UP000817854">
    <property type="component" value="Unassembled WGS sequence"/>
</dbReference>
<evidence type="ECO:0000256" key="6">
    <source>
        <dbReference type="RuleBase" id="RU000382"/>
    </source>
</evidence>
<name>A0ABX0IK63_9FLAO</name>
<evidence type="ECO:0000256" key="2">
    <source>
        <dbReference type="ARBA" id="ARBA00009533"/>
    </source>
</evidence>
<dbReference type="InterPro" id="IPR015424">
    <property type="entry name" value="PyrdxlP-dep_Trfase"/>
</dbReference>
<dbReference type="PROSITE" id="PS00392">
    <property type="entry name" value="DDC_GAD_HDC_YDC"/>
    <property type="match status" value="1"/>
</dbReference>
<dbReference type="InterPro" id="IPR002129">
    <property type="entry name" value="PyrdxlP-dep_de-COase"/>
</dbReference>
<evidence type="ECO:0000256" key="4">
    <source>
        <dbReference type="ARBA" id="ARBA00022898"/>
    </source>
</evidence>
<proteinExistence type="inferred from homology"/>